<name>A0AA49GJ51_9BACT</name>
<dbReference type="EMBL" id="CP129970">
    <property type="protein sequence ID" value="WKK87715.2"/>
    <property type="molecule type" value="Genomic_DNA"/>
</dbReference>
<evidence type="ECO:0000313" key="3">
    <source>
        <dbReference type="EMBL" id="WKK87715.2"/>
    </source>
</evidence>
<dbReference type="GO" id="GO:0000160">
    <property type="term" value="P:phosphorelay signal transduction system"/>
    <property type="evidence" value="ECO:0007669"/>
    <property type="project" value="InterPro"/>
</dbReference>
<organism evidence="3 5">
    <name type="scientific">Marivirga arenosa</name>
    <dbReference type="NCBI Taxonomy" id="3059076"/>
    <lineage>
        <taxon>Bacteria</taxon>
        <taxon>Pseudomonadati</taxon>
        <taxon>Bacteroidota</taxon>
        <taxon>Cytophagia</taxon>
        <taxon>Cytophagales</taxon>
        <taxon>Marivirgaceae</taxon>
        <taxon>Marivirga</taxon>
    </lineage>
</organism>
<accession>A0AA51ZWG2</accession>
<dbReference type="PROSITE" id="PS50110">
    <property type="entry name" value="RESPONSE_REGULATORY"/>
    <property type="match status" value="1"/>
</dbReference>
<sequence length="139" mass="16213">MSLKNEDFEVLIVDDDDMTVFLHDVHVKETQFHPAPKSFYNGNDVVDYLKTYYNVKKQYCILLDINMPILSGWEVMDAIIENGMDKNIAVIVLTSSINTADKIKSEQYDMVIDYVEKPLSEQRLLELKSEEKFKAFYTE</sequence>
<dbReference type="Pfam" id="PF00072">
    <property type="entry name" value="Response_reg"/>
    <property type="match status" value="1"/>
</dbReference>
<dbReference type="Gene3D" id="3.40.50.2300">
    <property type="match status" value="1"/>
</dbReference>
<dbReference type="InterPro" id="IPR052893">
    <property type="entry name" value="TCS_response_regulator"/>
</dbReference>
<dbReference type="Proteomes" id="UP001244443">
    <property type="component" value="Chromosome"/>
</dbReference>
<protein>
    <submittedName>
        <fullName evidence="3">Response regulator</fullName>
    </submittedName>
</protein>
<feature type="domain" description="Response regulatory" evidence="2">
    <location>
        <begin position="9"/>
        <end position="132"/>
    </location>
</feature>
<dbReference type="SMART" id="SM00448">
    <property type="entry name" value="REC"/>
    <property type="match status" value="1"/>
</dbReference>
<dbReference type="RefSeq" id="WP_308357940.1">
    <property type="nucleotide sequence ID" value="NZ_CP129968.2"/>
</dbReference>
<dbReference type="EMBL" id="CP129968">
    <property type="protein sequence ID" value="WNB18045.1"/>
    <property type="molecule type" value="Genomic_DNA"/>
</dbReference>
<evidence type="ECO:0000313" key="4">
    <source>
        <dbReference type="EMBL" id="WNB18045.1"/>
    </source>
</evidence>
<keyword evidence="5" id="KW-1185">Reference proteome</keyword>
<dbReference type="PANTHER" id="PTHR44520:SF2">
    <property type="entry name" value="RESPONSE REGULATOR RCP1"/>
    <property type="match status" value="1"/>
</dbReference>
<dbReference type="PANTHER" id="PTHR44520">
    <property type="entry name" value="RESPONSE REGULATOR RCP1-RELATED"/>
    <property type="match status" value="1"/>
</dbReference>
<evidence type="ECO:0000259" key="2">
    <source>
        <dbReference type="PROSITE" id="PS50110"/>
    </source>
</evidence>
<dbReference type="KEGG" id="marp:QYS47_11590"/>
<proteinExistence type="predicted"/>
<accession>A0AA49GJ51</accession>
<evidence type="ECO:0000313" key="5">
    <source>
        <dbReference type="Proteomes" id="UP001244443"/>
    </source>
</evidence>
<gene>
    <name evidence="4" type="ORF">QYS47_11590</name>
    <name evidence="3" type="ORF">QYS48_07225</name>
</gene>
<dbReference type="SUPFAM" id="SSF52172">
    <property type="entry name" value="CheY-like"/>
    <property type="match status" value="1"/>
</dbReference>
<dbReference type="InterPro" id="IPR001789">
    <property type="entry name" value="Sig_transdc_resp-reg_receiver"/>
</dbReference>
<reference evidence="3 5" key="1">
    <citation type="submission" date="2023-08" db="EMBL/GenBank/DDBJ databases">
        <title>Comparative genomics and taxonomic characterization of three novel marine species of genus Marivirga.</title>
        <authorList>
            <person name="Muhammad N."/>
            <person name="Kim S.-G."/>
        </authorList>
    </citation>
    <scope>NUCLEOTIDE SEQUENCE [LARGE SCALE GENOMIC DNA]</scope>
    <source>
        <strain evidence="3 5">ABR2-2</strain>
        <strain evidence="4">BKB1-2</strain>
    </source>
</reference>
<dbReference type="InterPro" id="IPR011006">
    <property type="entry name" value="CheY-like_superfamily"/>
</dbReference>
<dbReference type="Proteomes" id="UP001232019">
    <property type="component" value="Chromosome"/>
</dbReference>
<keyword evidence="1" id="KW-0597">Phosphoprotein</keyword>
<dbReference type="AlphaFoldDB" id="A0AA49GJ51"/>
<feature type="modified residue" description="4-aspartylphosphate" evidence="1">
    <location>
        <position position="64"/>
    </location>
</feature>
<evidence type="ECO:0000256" key="1">
    <source>
        <dbReference type="PROSITE-ProRule" id="PRU00169"/>
    </source>
</evidence>